<protein>
    <submittedName>
        <fullName evidence="1">Uncharacterized protein</fullName>
    </submittedName>
</protein>
<name>A0AAV1TRM3_9STRA</name>
<comment type="caution">
    <text evidence="1">The sequence shown here is derived from an EMBL/GenBank/DDBJ whole genome shotgun (WGS) entry which is preliminary data.</text>
</comment>
<reference evidence="1" key="1">
    <citation type="submission" date="2024-01" db="EMBL/GenBank/DDBJ databases">
        <authorList>
            <person name="Webb A."/>
        </authorList>
    </citation>
    <scope>NUCLEOTIDE SEQUENCE</scope>
    <source>
        <strain evidence="1">Pm1</strain>
    </source>
</reference>
<dbReference type="AlphaFoldDB" id="A0AAV1TRM3"/>
<evidence type="ECO:0000313" key="2">
    <source>
        <dbReference type="Proteomes" id="UP001162060"/>
    </source>
</evidence>
<proteinExistence type="predicted"/>
<sequence length="40" mass="4731">MLKDLTLSNFDLVWFYWHIFSASRPDQDQVLLAARCMGLK</sequence>
<gene>
    <name evidence="1" type="ORF">PM001_LOCUS10219</name>
</gene>
<dbReference type="Proteomes" id="UP001162060">
    <property type="component" value="Unassembled WGS sequence"/>
</dbReference>
<dbReference type="EMBL" id="CAKLBY020000086">
    <property type="protein sequence ID" value="CAK7925069.1"/>
    <property type="molecule type" value="Genomic_DNA"/>
</dbReference>
<organism evidence="1 2">
    <name type="scientific">Peronospora matthiolae</name>
    <dbReference type="NCBI Taxonomy" id="2874970"/>
    <lineage>
        <taxon>Eukaryota</taxon>
        <taxon>Sar</taxon>
        <taxon>Stramenopiles</taxon>
        <taxon>Oomycota</taxon>
        <taxon>Peronosporomycetes</taxon>
        <taxon>Peronosporales</taxon>
        <taxon>Peronosporaceae</taxon>
        <taxon>Peronospora</taxon>
    </lineage>
</organism>
<evidence type="ECO:0000313" key="1">
    <source>
        <dbReference type="EMBL" id="CAK7925069.1"/>
    </source>
</evidence>
<accession>A0AAV1TRM3</accession>